<gene>
    <name evidence="3" type="ORF">NOCA2220179</name>
</gene>
<dbReference type="Pfam" id="PF07885">
    <property type="entry name" value="Ion_trans_2"/>
    <property type="match status" value="1"/>
</dbReference>
<protein>
    <recommendedName>
        <fullName evidence="2">Potassium channel domain-containing protein</fullName>
    </recommendedName>
</protein>
<feature type="domain" description="Potassium channel" evidence="2">
    <location>
        <begin position="78"/>
        <end position="153"/>
    </location>
</feature>
<keyword evidence="1" id="KW-1133">Transmembrane helix</keyword>
<reference evidence="3" key="1">
    <citation type="submission" date="2015-08" db="EMBL/GenBank/DDBJ databases">
        <authorList>
            <person name="Babu N.S."/>
            <person name="Beckwith C.J."/>
            <person name="Beseler K.G."/>
            <person name="Brison A."/>
            <person name="Carone J.V."/>
            <person name="Caskin T.P."/>
            <person name="Diamond M."/>
            <person name="Durham M.E."/>
            <person name="Foxe J.M."/>
            <person name="Go M."/>
            <person name="Henderson B.A."/>
            <person name="Jones I.B."/>
            <person name="McGettigan J.A."/>
            <person name="Micheletti S.J."/>
            <person name="Nasrallah M.E."/>
            <person name="Ortiz D."/>
            <person name="Piller C.R."/>
            <person name="Privatt S.R."/>
            <person name="Schneider S.L."/>
            <person name="Sharp S."/>
            <person name="Smith T.C."/>
            <person name="Stanton J.D."/>
            <person name="Ullery H.E."/>
            <person name="Wilson R.J."/>
            <person name="Serrano M.G."/>
            <person name="Buck G."/>
            <person name="Lee V."/>
            <person name="Wang Y."/>
            <person name="Carvalho R."/>
            <person name="Voegtly L."/>
            <person name="Shi R."/>
            <person name="Duckworth R."/>
            <person name="Johnson A."/>
            <person name="Loviza R."/>
            <person name="Walstead R."/>
            <person name="Shah Z."/>
            <person name="Kiflezghi M."/>
            <person name="Wade K."/>
            <person name="Ball S.L."/>
            <person name="Bradley K.W."/>
            <person name="Asai D.J."/>
            <person name="Bowman C.A."/>
            <person name="Russell D.A."/>
            <person name="Pope W.H."/>
            <person name="Jacobs-Sera D."/>
            <person name="Hendrix R.W."/>
            <person name="Hatfull G.F."/>
        </authorList>
    </citation>
    <scope>NUCLEOTIDE SEQUENCE</scope>
</reference>
<feature type="transmembrane region" description="Helical" evidence="1">
    <location>
        <begin position="68"/>
        <end position="92"/>
    </location>
</feature>
<dbReference type="InterPro" id="IPR013099">
    <property type="entry name" value="K_chnl_dom"/>
</dbReference>
<name>A0A2P2BYY9_9ZZZZ</name>
<sequence>MQPRRRFHWSRPVLGFVGLLTAYYAFPVRLGDSLGVEILGLVLTVAALGLVIWMMTKEFGRQRRGETLLSMEALSMLLVLLVMSFSLAFYLLNEIRPSEIPELQTRTDALYFTLSTMATVGYGDVHAEGQLARAMVSGLIVFNVVVVAALVRTQTSRRSESG</sequence>
<feature type="transmembrane region" description="Helical" evidence="1">
    <location>
        <begin position="9"/>
        <end position="26"/>
    </location>
</feature>
<keyword evidence="1" id="KW-0472">Membrane</keyword>
<keyword evidence="1" id="KW-0812">Transmembrane</keyword>
<proteinExistence type="predicted"/>
<evidence type="ECO:0000259" key="2">
    <source>
        <dbReference type="Pfam" id="PF07885"/>
    </source>
</evidence>
<dbReference type="AlphaFoldDB" id="A0A2P2BYY9"/>
<dbReference type="SUPFAM" id="SSF81324">
    <property type="entry name" value="Voltage-gated potassium channels"/>
    <property type="match status" value="1"/>
</dbReference>
<feature type="transmembrane region" description="Helical" evidence="1">
    <location>
        <begin position="131"/>
        <end position="151"/>
    </location>
</feature>
<dbReference type="Gene3D" id="1.10.287.70">
    <property type="match status" value="1"/>
</dbReference>
<organism evidence="3">
    <name type="scientific">metagenome</name>
    <dbReference type="NCBI Taxonomy" id="256318"/>
    <lineage>
        <taxon>unclassified sequences</taxon>
        <taxon>metagenomes</taxon>
    </lineage>
</organism>
<dbReference type="EMBL" id="CZKA01000015">
    <property type="protein sequence ID" value="CUR54988.1"/>
    <property type="molecule type" value="Genomic_DNA"/>
</dbReference>
<evidence type="ECO:0000313" key="3">
    <source>
        <dbReference type="EMBL" id="CUR54988.1"/>
    </source>
</evidence>
<evidence type="ECO:0000256" key="1">
    <source>
        <dbReference type="SAM" id="Phobius"/>
    </source>
</evidence>
<accession>A0A2P2BYY9</accession>
<feature type="transmembrane region" description="Helical" evidence="1">
    <location>
        <begin position="38"/>
        <end position="56"/>
    </location>
</feature>